<name>A0A327KPW1_9BRAD</name>
<dbReference type="Proteomes" id="UP000248863">
    <property type="component" value="Unassembled WGS sequence"/>
</dbReference>
<dbReference type="InterPro" id="IPR007499">
    <property type="entry name" value="ERF_bacteria_virus"/>
</dbReference>
<accession>A0A327KPW1</accession>
<proteinExistence type="predicted"/>
<protein>
    <submittedName>
        <fullName evidence="1">Uncharacterized protein</fullName>
    </submittedName>
</protein>
<evidence type="ECO:0000313" key="2">
    <source>
        <dbReference type="Proteomes" id="UP000248863"/>
    </source>
</evidence>
<dbReference type="AlphaFoldDB" id="A0A327KPW1"/>
<keyword evidence="2" id="KW-1185">Reference proteome</keyword>
<reference evidence="1 2" key="1">
    <citation type="submission" date="2017-07" db="EMBL/GenBank/DDBJ databases">
        <title>Draft Genome Sequences of Select Purple Nonsulfur Bacteria.</title>
        <authorList>
            <person name="Lasarre B."/>
            <person name="Mckinlay J.B."/>
        </authorList>
    </citation>
    <scope>NUCLEOTIDE SEQUENCE [LARGE SCALE GENOMIC DNA]</scope>
    <source>
        <strain evidence="1 2">DSM 11907</strain>
    </source>
</reference>
<gene>
    <name evidence="1" type="ORF">CH338_06235</name>
</gene>
<evidence type="ECO:0000313" key="1">
    <source>
        <dbReference type="EMBL" id="RAI40437.1"/>
    </source>
</evidence>
<sequence length="152" mass="16842">MGQVIVHEDTPLAPVGMTPMAMLQAAVERGAGIDVMERLMSLHERWEANEARKAFNAAIANAKAEIPVIFKNREVDFTSTKGRTHYRHEDLAGIASVVDPILARHGLSYRFRTQSPVNEPVTVTCIISHRDGYFEENTLSAGRDDTGNKNSH</sequence>
<dbReference type="Pfam" id="PF04404">
    <property type="entry name" value="ERF"/>
    <property type="match status" value="1"/>
</dbReference>
<organism evidence="1 2">
    <name type="scientific">Rhodoplanes elegans</name>
    <dbReference type="NCBI Taxonomy" id="29408"/>
    <lineage>
        <taxon>Bacteria</taxon>
        <taxon>Pseudomonadati</taxon>
        <taxon>Pseudomonadota</taxon>
        <taxon>Alphaproteobacteria</taxon>
        <taxon>Hyphomicrobiales</taxon>
        <taxon>Nitrobacteraceae</taxon>
        <taxon>Rhodoplanes</taxon>
    </lineage>
</organism>
<dbReference type="EMBL" id="NPEU01000041">
    <property type="protein sequence ID" value="RAI40437.1"/>
    <property type="molecule type" value="Genomic_DNA"/>
</dbReference>
<comment type="caution">
    <text evidence="1">The sequence shown here is derived from an EMBL/GenBank/DDBJ whole genome shotgun (WGS) entry which is preliminary data.</text>
</comment>